<dbReference type="RefSeq" id="WP_099517394.1">
    <property type="nucleotide sequence ID" value="NZ_CP016808.1"/>
</dbReference>
<accession>A0A1B2DE69</accession>
<dbReference type="InterPro" id="IPR029058">
    <property type="entry name" value="AB_hydrolase_fold"/>
</dbReference>
<dbReference type="InterPro" id="IPR050261">
    <property type="entry name" value="FrsA_esterase"/>
</dbReference>
<gene>
    <name evidence="2" type="ORF">BBD42_05760</name>
</gene>
<protein>
    <recommendedName>
        <fullName evidence="1">Acetyl xylan esterase domain-containing protein</fullName>
    </recommendedName>
</protein>
<dbReference type="AlphaFoldDB" id="A0A1B2DE69"/>
<sequence length="390" mass="43359">MNKPPWNLNELYEIPAVYPASEQTGCEIRALFYQGVPYQGRETRIFAYYGVPSGASSGDKVPGIVLLHGGAGTAFSEWVKKWTARGYAAIAMDLEGHTPYVDKNSSTSAEEEWPCHRWSGPAKQGVFADYDQPLEDQWMYHAVAAAVVAHSLLRSFPEVDESRIGITGISWGGIITSLVSGLDTRLSFAMPIYGCGFLSEPLTVYGKGFALMPSADAERLSLLWDPATYLPQSRLPMLWLNGSNDTHFPLSIFIKSYELNRKCHPASTLSLHYGLGHSYVEAWSCEEAYAFADSVVKGEPKLAEMMEMRQEGEHISVPFISSLPVKQAVLYWCKDNSDWRQAIWQPIAAFLKGNNEAIASLPDEKGSFFMNLTNDRGWTTSTIVMVDNRP</sequence>
<reference evidence="2" key="1">
    <citation type="submission" date="2016-08" db="EMBL/GenBank/DDBJ databases">
        <title>Complete Genome Seqeunce of Paenibacillus sp. BIHB 4019 from tea rhizoplane.</title>
        <authorList>
            <person name="Thakur R."/>
            <person name="Swarnkar M.K."/>
            <person name="Gulati A."/>
        </authorList>
    </citation>
    <scope>NUCLEOTIDE SEQUENCE [LARGE SCALE GENOMIC DNA]</scope>
    <source>
        <strain evidence="2">BIHB4019</strain>
    </source>
</reference>
<proteinExistence type="predicted"/>
<dbReference type="SUPFAM" id="SSF53474">
    <property type="entry name" value="alpha/beta-Hydrolases"/>
    <property type="match status" value="1"/>
</dbReference>
<evidence type="ECO:0000313" key="2">
    <source>
        <dbReference type="EMBL" id="ANY66018.1"/>
    </source>
</evidence>
<dbReference type="Gene3D" id="3.40.50.1820">
    <property type="entry name" value="alpha/beta hydrolase"/>
    <property type="match status" value="1"/>
</dbReference>
<evidence type="ECO:0000259" key="1">
    <source>
        <dbReference type="Pfam" id="PF05448"/>
    </source>
</evidence>
<dbReference type="InterPro" id="IPR008391">
    <property type="entry name" value="AXE1_dom"/>
</dbReference>
<dbReference type="EMBL" id="CP016808">
    <property type="protein sequence ID" value="ANY66018.1"/>
    <property type="molecule type" value="Genomic_DNA"/>
</dbReference>
<dbReference type="PANTHER" id="PTHR22946">
    <property type="entry name" value="DIENELACTONE HYDROLASE DOMAIN-CONTAINING PROTEIN-RELATED"/>
    <property type="match status" value="1"/>
</dbReference>
<name>A0A1B2DE69_9BACL</name>
<feature type="domain" description="Acetyl xylan esterase" evidence="1">
    <location>
        <begin position="31"/>
        <end position="194"/>
    </location>
</feature>
<dbReference type="Pfam" id="PF05448">
    <property type="entry name" value="AXE1"/>
    <property type="match status" value="1"/>
</dbReference>
<organism evidence="2">
    <name type="scientific">Paenibacillus sp. BIHB 4019</name>
    <dbReference type="NCBI Taxonomy" id="1870819"/>
    <lineage>
        <taxon>Bacteria</taxon>
        <taxon>Bacillati</taxon>
        <taxon>Bacillota</taxon>
        <taxon>Bacilli</taxon>
        <taxon>Bacillales</taxon>
        <taxon>Paenibacillaceae</taxon>
        <taxon>Paenibacillus</taxon>
    </lineage>
</organism>